<accession>A0A6A5ZS07</accession>
<reference evidence="2" key="1">
    <citation type="journal article" date="2020" name="Stud. Mycol.">
        <title>101 Dothideomycetes genomes: a test case for predicting lifestyles and emergence of pathogens.</title>
        <authorList>
            <person name="Haridas S."/>
            <person name="Albert R."/>
            <person name="Binder M."/>
            <person name="Bloem J."/>
            <person name="Labutti K."/>
            <person name="Salamov A."/>
            <person name="Andreopoulos B."/>
            <person name="Baker S."/>
            <person name="Barry K."/>
            <person name="Bills G."/>
            <person name="Bluhm B."/>
            <person name="Cannon C."/>
            <person name="Castanera R."/>
            <person name="Culley D."/>
            <person name="Daum C."/>
            <person name="Ezra D."/>
            <person name="Gonzalez J."/>
            <person name="Henrissat B."/>
            <person name="Kuo A."/>
            <person name="Liang C."/>
            <person name="Lipzen A."/>
            <person name="Lutzoni F."/>
            <person name="Magnuson J."/>
            <person name="Mondo S."/>
            <person name="Nolan M."/>
            <person name="Ohm R."/>
            <person name="Pangilinan J."/>
            <person name="Park H.-J."/>
            <person name="Ramirez L."/>
            <person name="Alfaro M."/>
            <person name="Sun H."/>
            <person name="Tritt A."/>
            <person name="Yoshinaga Y."/>
            <person name="Zwiers L.-H."/>
            <person name="Turgeon B."/>
            <person name="Goodwin S."/>
            <person name="Spatafora J."/>
            <person name="Crous P."/>
            <person name="Grigoriev I."/>
        </authorList>
    </citation>
    <scope>NUCLEOTIDE SEQUENCE</scope>
    <source>
        <strain evidence="2">CBS 627.86</strain>
    </source>
</reference>
<sequence>MPPWSLLVLAPALVTNVYAHSSNNKSQLRDVDSGEHAGWYILSNPGLEPTENRSLGIDACVISFSTDFEIRHAWVAKGYKCEFFRDDQHCGNRLKTNQLGVQDRDDGKEYLFTPDLYPCVYTSRLVAIFASCMAPAWPHLAPQPRSFADGFDYPKAVTIQANRNLPTYGLFFDTNRKTFPMYFDNVCHNDNTTTNLEFILFQDPHTCNFYNDQGCLWSLTNAWEIESKQAGSWKAVRLSKGSNEWWYQCTQEKATSS</sequence>
<protein>
    <submittedName>
        <fullName evidence="2">Uncharacterized protein</fullName>
    </submittedName>
</protein>
<proteinExistence type="predicted"/>
<evidence type="ECO:0000313" key="3">
    <source>
        <dbReference type="Proteomes" id="UP000799770"/>
    </source>
</evidence>
<evidence type="ECO:0000313" key="2">
    <source>
        <dbReference type="EMBL" id="KAF2121031.1"/>
    </source>
</evidence>
<dbReference type="Proteomes" id="UP000799770">
    <property type="component" value="Unassembled WGS sequence"/>
</dbReference>
<feature type="signal peptide" evidence="1">
    <location>
        <begin position="1"/>
        <end position="19"/>
    </location>
</feature>
<dbReference type="AlphaFoldDB" id="A0A6A5ZS07"/>
<keyword evidence="1" id="KW-0732">Signal</keyword>
<keyword evidence="3" id="KW-1185">Reference proteome</keyword>
<evidence type="ECO:0000256" key="1">
    <source>
        <dbReference type="SAM" id="SignalP"/>
    </source>
</evidence>
<dbReference type="EMBL" id="ML977313">
    <property type="protein sequence ID" value="KAF2121031.1"/>
    <property type="molecule type" value="Genomic_DNA"/>
</dbReference>
<name>A0A6A5ZS07_9PLEO</name>
<feature type="chain" id="PRO_5025524070" evidence="1">
    <location>
        <begin position="20"/>
        <end position="257"/>
    </location>
</feature>
<organism evidence="2 3">
    <name type="scientific">Lophiotrema nucula</name>
    <dbReference type="NCBI Taxonomy" id="690887"/>
    <lineage>
        <taxon>Eukaryota</taxon>
        <taxon>Fungi</taxon>
        <taxon>Dikarya</taxon>
        <taxon>Ascomycota</taxon>
        <taxon>Pezizomycotina</taxon>
        <taxon>Dothideomycetes</taxon>
        <taxon>Pleosporomycetidae</taxon>
        <taxon>Pleosporales</taxon>
        <taxon>Lophiotremataceae</taxon>
        <taxon>Lophiotrema</taxon>
    </lineage>
</organism>
<gene>
    <name evidence="2" type="ORF">BDV96DRAFT_641668</name>
</gene>